<keyword evidence="4" id="KW-1185">Reference proteome</keyword>
<feature type="compositionally biased region" description="Polar residues" evidence="1">
    <location>
        <begin position="171"/>
        <end position="187"/>
    </location>
</feature>
<accession>A0AAU9PAH0</accession>
<dbReference type="AlphaFoldDB" id="A0AAU9PAH0"/>
<evidence type="ECO:0000256" key="2">
    <source>
        <dbReference type="SAM" id="SignalP"/>
    </source>
</evidence>
<evidence type="ECO:0000313" key="4">
    <source>
        <dbReference type="Proteomes" id="UP001157418"/>
    </source>
</evidence>
<gene>
    <name evidence="3" type="ORF">LVIROSA_LOCUS32663</name>
</gene>
<organism evidence="3 4">
    <name type="scientific">Lactuca virosa</name>
    <dbReference type="NCBI Taxonomy" id="75947"/>
    <lineage>
        <taxon>Eukaryota</taxon>
        <taxon>Viridiplantae</taxon>
        <taxon>Streptophyta</taxon>
        <taxon>Embryophyta</taxon>
        <taxon>Tracheophyta</taxon>
        <taxon>Spermatophyta</taxon>
        <taxon>Magnoliopsida</taxon>
        <taxon>eudicotyledons</taxon>
        <taxon>Gunneridae</taxon>
        <taxon>Pentapetalae</taxon>
        <taxon>asterids</taxon>
        <taxon>campanulids</taxon>
        <taxon>Asterales</taxon>
        <taxon>Asteraceae</taxon>
        <taxon>Cichorioideae</taxon>
        <taxon>Cichorieae</taxon>
        <taxon>Lactucinae</taxon>
        <taxon>Lactuca</taxon>
    </lineage>
</organism>
<feature type="chain" id="PRO_5043459956" evidence="2">
    <location>
        <begin position="25"/>
        <end position="213"/>
    </location>
</feature>
<feature type="signal peptide" evidence="2">
    <location>
        <begin position="1"/>
        <end position="24"/>
    </location>
</feature>
<sequence length="213" mass="23116">MMAIKLFVCIFFVLLICKIDIVRGRKLVGKEKLPLAYGDGTSMIGCPTRNMRCGGGHEYNRKEPLKENIGGMIGEDIGIRYVGDNRERTKNIQGGGCVNGHVGCNDVSRQNRNNKYKIYVNKNGYPNIENKDVTDPNLTNNINNKNDNGSRNNIGNGSGSNNGKINGNIFRNGNTVNNGDGSVNDNSVGIGDESGKGNNGHYREISPPTHGSN</sequence>
<dbReference type="Proteomes" id="UP001157418">
    <property type="component" value="Unassembled WGS sequence"/>
</dbReference>
<reference evidence="3 4" key="1">
    <citation type="submission" date="2022-01" db="EMBL/GenBank/DDBJ databases">
        <authorList>
            <person name="Xiong W."/>
            <person name="Schranz E."/>
        </authorList>
    </citation>
    <scope>NUCLEOTIDE SEQUENCE [LARGE SCALE GENOMIC DNA]</scope>
</reference>
<dbReference type="EMBL" id="CAKMRJ010005523">
    <property type="protein sequence ID" value="CAH1447018.1"/>
    <property type="molecule type" value="Genomic_DNA"/>
</dbReference>
<keyword evidence="2" id="KW-0732">Signal</keyword>
<feature type="compositionally biased region" description="Low complexity" evidence="1">
    <location>
        <begin position="140"/>
        <end position="169"/>
    </location>
</feature>
<protein>
    <submittedName>
        <fullName evidence="3">Uncharacterized protein</fullName>
    </submittedName>
</protein>
<proteinExistence type="predicted"/>
<comment type="caution">
    <text evidence="3">The sequence shown here is derived from an EMBL/GenBank/DDBJ whole genome shotgun (WGS) entry which is preliminary data.</text>
</comment>
<feature type="region of interest" description="Disordered" evidence="1">
    <location>
        <begin position="129"/>
        <end position="213"/>
    </location>
</feature>
<evidence type="ECO:0000256" key="1">
    <source>
        <dbReference type="SAM" id="MobiDB-lite"/>
    </source>
</evidence>
<evidence type="ECO:0000313" key="3">
    <source>
        <dbReference type="EMBL" id="CAH1447018.1"/>
    </source>
</evidence>
<name>A0AAU9PAH0_9ASTR</name>